<reference evidence="3" key="2">
    <citation type="submission" date="2020-04" db="EMBL/GenBank/DDBJ databases">
        <authorList>
            <consortium name="NCBI Genome Project"/>
        </authorList>
    </citation>
    <scope>NUCLEOTIDE SEQUENCE</scope>
    <source>
        <strain evidence="3">CBS 342.82</strain>
    </source>
</reference>
<keyword evidence="2" id="KW-1185">Reference proteome</keyword>
<feature type="region of interest" description="Disordered" evidence="1">
    <location>
        <begin position="36"/>
        <end position="108"/>
    </location>
</feature>
<evidence type="ECO:0000256" key="1">
    <source>
        <dbReference type="SAM" id="MobiDB-lite"/>
    </source>
</evidence>
<evidence type="ECO:0000313" key="2">
    <source>
        <dbReference type="Proteomes" id="UP000504637"/>
    </source>
</evidence>
<proteinExistence type="predicted"/>
<reference evidence="3" key="1">
    <citation type="submission" date="2020-01" db="EMBL/GenBank/DDBJ databases">
        <authorList>
            <consortium name="DOE Joint Genome Institute"/>
            <person name="Haridas S."/>
            <person name="Albert R."/>
            <person name="Binder M."/>
            <person name="Bloem J."/>
            <person name="Labutti K."/>
            <person name="Salamov A."/>
            <person name="Andreopoulos B."/>
            <person name="Baker S.E."/>
            <person name="Barry K."/>
            <person name="Bills G."/>
            <person name="Bluhm B.H."/>
            <person name="Cannon C."/>
            <person name="Castanera R."/>
            <person name="Culley D.E."/>
            <person name="Daum C."/>
            <person name="Ezra D."/>
            <person name="Gonzalez J.B."/>
            <person name="Henrissat B."/>
            <person name="Kuo A."/>
            <person name="Liang C."/>
            <person name="Lipzen A."/>
            <person name="Lutzoni F."/>
            <person name="Magnuson J."/>
            <person name="Mondo S."/>
            <person name="Nolan M."/>
            <person name="Ohm R."/>
            <person name="Pangilinan J."/>
            <person name="Park H.-J."/>
            <person name="Ramirez L."/>
            <person name="Alfaro M."/>
            <person name="Sun H."/>
            <person name="Tritt A."/>
            <person name="Yoshinaga Y."/>
            <person name="Zwiers L.-H."/>
            <person name="Turgeon B.G."/>
            <person name="Goodwin S.B."/>
            <person name="Spatafora J.W."/>
            <person name="Crous P.W."/>
            <person name="Grigoriev I.V."/>
        </authorList>
    </citation>
    <scope>NUCLEOTIDE SEQUENCE</scope>
    <source>
        <strain evidence="3">CBS 342.82</strain>
    </source>
</reference>
<dbReference type="AlphaFoldDB" id="A0A6J3M5X8"/>
<dbReference type="OrthoDB" id="3938352at2759"/>
<name>A0A6J3M5X8_9PEZI</name>
<dbReference type="Pfam" id="PF11951">
    <property type="entry name" value="Fungal_trans_2"/>
    <property type="match status" value="1"/>
</dbReference>
<dbReference type="GeneID" id="54360879"/>
<dbReference type="Proteomes" id="UP000504637">
    <property type="component" value="Unplaced"/>
</dbReference>
<accession>A0A6J3M5X8</accession>
<reference evidence="3" key="3">
    <citation type="submission" date="2025-08" db="UniProtKB">
        <authorList>
            <consortium name="RefSeq"/>
        </authorList>
    </citation>
    <scope>IDENTIFICATION</scope>
    <source>
        <strain evidence="3">CBS 342.82</strain>
    </source>
</reference>
<evidence type="ECO:0000313" key="3">
    <source>
        <dbReference type="RefSeq" id="XP_033460492.1"/>
    </source>
</evidence>
<dbReference type="PANTHER" id="PTHR37540">
    <property type="entry name" value="TRANSCRIPTION FACTOR (ACR-2), PUTATIVE-RELATED-RELATED"/>
    <property type="match status" value="1"/>
</dbReference>
<dbReference type="InterPro" id="IPR021858">
    <property type="entry name" value="Fun_TF"/>
</dbReference>
<dbReference type="PANTHER" id="PTHR37540:SF5">
    <property type="entry name" value="TRANSCRIPTION FACTOR DOMAIN-CONTAINING PROTEIN"/>
    <property type="match status" value="1"/>
</dbReference>
<gene>
    <name evidence="3" type="ORF">K489DRAFT_369812</name>
</gene>
<dbReference type="RefSeq" id="XP_033460492.1">
    <property type="nucleotide sequence ID" value="XM_033603079.1"/>
</dbReference>
<protein>
    <submittedName>
        <fullName evidence="3">Uncharacterized protein</fullName>
    </submittedName>
</protein>
<sequence length="325" mass="35704">MPVHVIADPFVFVPISSAEAAQGRGAAKRVVRAHVTRVQHAKTSTPGSHMHLQPWTVKPYTPRESLPVRRKLQTKGAPERKRAAPTSSSSKDPSAPEDADKPEASGSPNHIQALVRAPSPRLPTTGGASEDPFWTFPVDYQPWLPPVFAHYIQNIAVNIPDIDGPGRKGLLRRVWFPLCMTEPATMYAVLLMAASHYAVINPTKENKRNAELLRARAVHEIIAAISEPGRVITDAMIGAVAKMAAYEAVFGDTERFQAHMEGVHMMLNLRGGMSTLGLDGLLERMLVWINLNACWLTGVKNEKFESLPTQVFFEAPDPYHFAGIA</sequence>
<organism evidence="3">
    <name type="scientific">Dissoconium aciculare CBS 342.82</name>
    <dbReference type="NCBI Taxonomy" id="1314786"/>
    <lineage>
        <taxon>Eukaryota</taxon>
        <taxon>Fungi</taxon>
        <taxon>Dikarya</taxon>
        <taxon>Ascomycota</taxon>
        <taxon>Pezizomycotina</taxon>
        <taxon>Dothideomycetes</taxon>
        <taxon>Dothideomycetidae</taxon>
        <taxon>Mycosphaerellales</taxon>
        <taxon>Dissoconiaceae</taxon>
        <taxon>Dissoconium</taxon>
    </lineage>
</organism>